<keyword evidence="3" id="KW-1185">Reference proteome</keyword>
<evidence type="ECO:0000313" key="3">
    <source>
        <dbReference type="Proteomes" id="UP001157006"/>
    </source>
</evidence>
<sequence length="196" mass="22002">MTMSMLSPFMIPQRVVQGKRKVHAKDGSQPWKAKNKAKKSAGDCVDGSSGLEARCDRSRLYTPIYMEEKEKSWSMVVHNAKVVRRNVLVKRYIKAKVKAQRGKHLSTGKVVAHHEVKDGGSSVVFYEITPQKDGGSLVHYVGLGHGDRVKDRKRKTVERNVDTVNVVVIDKTKLHGTIIPKKGVQERSLNEGKQLF</sequence>
<proteinExistence type="predicted"/>
<feature type="region of interest" description="Disordered" evidence="1">
    <location>
        <begin position="21"/>
        <end position="48"/>
    </location>
</feature>
<reference evidence="2 3" key="1">
    <citation type="submission" date="2023-01" db="EMBL/GenBank/DDBJ databases">
        <authorList>
            <person name="Kreplak J."/>
        </authorList>
    </citation>
    <scope>NUCLEOTIDE SEQUENCE [LARGE SCALE GENOMIC DNA]</scope>
</reference>
<evidence type="ECO:0000256" key="1">
    <source>
        <dbReference type="SAM" id="MobiDB-lite"/>
    </source>
</evidence>
<dbReference type="EMBL" id="OX451738">
    <property type="protein sequence ID" value="CAI8604258.1"/>
    <property type="molecule type" value="Genomic_DNA"/>
</dbReference>
<evidence type="ECO:0000313" key="2">
    <source>
        <dbReference type="EMBL" id="CAI8604258.1"/>
    </source>
</evidence>
<name>A0AAV1A4Z1_VICFA</name>
<dbReference type="Proteomes" id="UP001157006">
    <property type="component" value="Chromosome 3"/>
</dbReference>
<dbReference type="AlphaFoldDB" id="A0AAV1A4Z1"/>
<protein>
    <submittedName>
        <fullName evidence="2">Uncharacterized protein</fullName>
    </submittedName>
</protein>
<gene>
    <name evidence="2" type="ORF">VFH_III124200</name>
</gene>
<accession>A0AAV1A4Z1</accession>
<organism evidence="2 3">
    <name type="scientific">Vicia faba</name>
    <name type="common">Broad bean</name>
    <name type="synonym">Faba vulgaris</name>
    <dbReference type="NCBI Taxonomy" id="3906"/>
    <lineage>
        <taxon>Eukaryota</taxon>
        <taxon>Viridiplantae</taxon>
        <taxon>Streptophyta</taxon>
        <taxon>Embryophyta</taxon>
        <taxon>Tracheophyta</taxon>
        <taxon>Spermatophyta</taxon>
        <taxon>Magnoliopsida</taxon>
        <taxon>eudicotyledons</taxon>
        <taxon>Gunneridae</taxon>
        <taxon>Pentapetalae</taxon>
        <taxon>rosids</taxon>
        <taxon>fabids</taxon>
        <taxon>Fabales</taxon>
        <taxon>Fabaceae</taxon>
        <taxon>Papilionoideae</taxon>
        <taxon>50 kb inversion clade</taxon>
        <taxon>NPAAA clade</taxon>
        <taxon>Hologalegina</taxon>
        <taxon>IRL clade</taxon>
        <taxon>Fabeae</taxon>
        <taxon>Vicia</taxon>
    </lineage>
</organism>